<proteinExistence type="predicted"/>
<feature type="domain" description="Reverse transcriptase zinc-binding" evidence="1">
    <location>
        <begin position="181"/>
        <end position="226"/>
    </location>
</feature>
<evidence type="ECO:0000259" key="1">
    <source>
        <dbReference type="Pfam" id="PF13966"/>
    </source>
</evidence>
<name>A0A2Z6NKH3_TRISU</name>
<accession>A0A2Z6NKH3</accession>
<sequence>MRRRRSKECHKRKKHQEDASDGLAVDFTVGGRGMPVSILQYADDTLCIREASMDNLRALKVILGGFEMVSRLKIGRTPFKYQGLPVGVISHLFSTWVPMLDAIRRKLGSWGLLSEWEWKLLEECDELWKKIVVAKYGTRVLGKVRPDAKVSLTGASSWWRDICRLDRGLRWFSHVAVKELDKIPTRQNLYHRGVIQNIDVTCPMCRGEVESSTHLFLHCQYAAVIW</sequence>
<dbReference type="AlphaFoldDB" id="A0A2Z6NKH3"/>
<reference evidence="3" key="1">
    <citation type="journal article" date="2017" name="Front. Plant Sci.">
        <title>Climate Clever Clovers: New Paradigm to Reduce the Environmental Footprint of Ruminants by Breeding Low Methanogenic Forages Utilizing Haplotype Variation.</title>
        <authorList>
            <person name="Kaur P."/>
            <person name="Appels R."/>
            <person name="Bayer P.E."/>
            <person name="Keeble-Gagnere G."/>
            <person name="Wang J."/>
            <person name="Hirakawa H."/>
            <person name="Shirasawa K."/>
            <person name="Vercoe P."/>
            <person name="Stefanova K."/>
            <person name="Durmic Z."/>
            <person name="Nichols P."/>
            <person name="Revell C."/>
            <person name="Isobe S.N."/>
            <person name="Edwards D."/>
            <person name="Erskine W."/>
        </authorList>
    </citation>
    <scope>NUCLEOTIDE SEQUENCE [LARGE SCALE GENOMIC DNA]</scope>
    <source>
        <strain evidence="3">cv. Daliak</strain>
    </source>
</reference>
<evidence type="ECO:0000313" key="3">
    <source>
        <dbReference type="Proteomes" id="UP000242715"/>
    </source>
</evidence>
<dbReference type="Proteomes" id="UP000242715">
    <property type="component" value="Unassembled WGS sequence"/>
</dbReference>
<dbReference type="OrthoDB" id="1435333at2759"/>
<dbReference type="Pfam" id="PF13966">
    <property type="entry name" value="zf-RVT"/>
    <property type="match status" value="1"/>
</dbReference>
<gene>
    <name evidence="2" type="ORF">TSUD_100780</name>
</gene>
<organism evidence="2 3">
    <name type="scientific">Trifolium subterraneum</name>
    <name type="common">Subterranean clover</name>
    <dbReference type="NCBI Taxonomy" id="3900"/>
    <lineage>
        <taxon>Eukaryota</taxon>
        <taxon>Viridiplantae</taxon>
        <taxon>Streptophyta</taxon>
        <taxon>Embryophyta</taxon>
        <taxon>Tracheophyta</taxon>
        <taxon>Spermatophyta</taxon>
        <taxon>Magnoliopsida</taxon>
        <taxon>eudicotyledons</taxon>
        <taxon>Gunneridae</taxon>
        <taxon>Pentapetalae</taxon>
        <taxon>rosids</taxon>
        <taxon>fabids</taxon>
        <taxon>Fabales</taxon>
        <taxon>Fabaceae</taxon>
        <taxon>Papilionoideae</taxon>
        <taxon>50 kb inversion clade</taxon>
        <taxon>NPAAA clade</taxon>
        <taxon>Hologalegina</taxon>
        <taxon>IRL clade</taxon>
        <taxon>Trifolieae</taxon>
        <taxon>Trifolium</taxon>
    </lineage>
</organism>
<evidence type="ECO:0000313" key="2">
    <source>
        <dbReference type="EMBL" id="GAU44431.1"/>
    </source>
</evidence>
<dbReference type="InterPro" id="IPR026960">
    <property type="entry name" value="RVT-Znf"/>
</dbReference>
<keyword evidence="3" id="KW-1185">Reference proteome</keyword>
<dbReference type="EMBL" id="DF974041">
    <property type="protein sequence ID" value="GAU44431.1"/>
    <property type="molecule type" value="Genomic_DNA"/>
</dbReference>
<protein>
    <recommendedName>
        <fullName evidence="1">Reverse transcriptase zinc-binding domain-containing protein</fullName>
    </recommendedName>
</protein>